<comment type="caution">
    <text evidence="1">The sequence shown here is derived from an EMBL/GenBank/DDBJ whole genome shotgun (WGS) entry which is preliminary data.</text>
</comment>
<evidence type="ECO:0000313" key="1">
    <source>
        <dbReference type="EMBL" id="GBN53785.1"/>
    </source>
</evidence>
<name>A0A4Y2PPE2_ARAVE</name>
<dbReference type="OrthoDB" id="10483079at2759"/>
<organism evidence="1 2">
    <name type="scientific">Araneus ventricosus</name>
    <name type="common">Orbweaver spider</name>
    <name type="synonym">Epeira ventricosa</name>
    <dbReference type="NCBI Taxonomy" id="182803"/>
    <lineage>
        <taxon>Eukaryota</taxon>
        <taxon>Metazoa</taxon>
        <taxon>Ecdysozoa</taxon>
        <taxon>Arthropoda</taxon>
        <taxon>Chelicerata</taxon>
        <taxon>Arachnida</taxon>
        <taxon>Araneae</taxon>
        <taxon>Araneomorphae</taxon>
        <taxon>Entelegynae</taxon>
        <taxon>Araneoidea</taxon>
        <taxon>Araneidae</taxon>
        <taxon>Araneus</taxon>
    </lineage>
</organism>
<proteinExistence type="predicted"/>
<protein>
    <submittedName>
        <fullName evidence="1">Uncharacterized protein</fullName>
    </submittedName>
</protein>
<sequence>MKYDMAITSYTEGTAIPTAETRIERSFISEAILKTTKCHGKTEQYIKGNEKRFSETIEVSIKFWTKSAHGKSVCLYARVHVNAITHKLK</sequence>
<dbReference type="AlphaFoldDB" id="A0A4Y2PPE2"/>
<dbReference type="Proteomes" id="UP000499080">
    <property type="component" value="Unassembled WGS sequence"/>
</dbReference>
<reference evidence="1 2" key="1">
    <citation type="journal article" date="2019" name="Sci. Rep.">
        <title>Orb-weaving spider Araneus ventricosus genome elucidates the spidroin gene catalogue.</title>
        <authorList>
            <person name="Kono N."/>
            <person name="Nakamura H."/>
            <person name="Ohtoshi R."/>
            <person name="Moran D.A.P."/>
            <person name="Shinohara A."/>
            <person name="Yoshida Y."/>
            <person name="Fujiwara M."/>
            <person name="Mori M."/>
            <person name="Tomita M."/>
            <person name="Arakawa K."/>
        </authorList>
    </citation>
    <scope>NUCLEOTIDE SEQUENCE [LARGE SCALE GENOMIC DNA]</scope>
</reference>
<gene>
    <name evidence="1" type="ORF">AVEN_110888_1</name>
</gene>
<evidence type="ECO:0000313" key="2">
    <source>
        <dbReference type="Proteomes" id="UP000499080"/>
    </source>
</evidence>
<dbReference type="EMBL" id="BGPR01011951">
    <property type="protein sequence ID" value="GBN53785.1"/>
    <property type="molecule type" value="Genomic_DNA"/>
</dbReference>
<keyword evidence="2" id="KW-1185">Reference proteome</keyword>
<accession>A0A4Y2PPE2</accession>